<protein>
    <submittedName>
        <fullName evidence="7">Regulator of RpoS</fullName>
    </submittedName>
</protein>
<gene>
    <name evidence="7" type="primary">rssB_3</name>
    <name evidence="7" type="ORF">SPTER_49710</name>
</gene>
<dbReference type="RefSeq" id="WP_170233428.1">
    <property type="nucleotide sequence ID" value="NZ_CP036260.1"/>
</dbReference>
<proteinExistence type="predicted"/>
<dbReference type="SMART" id="SM00342">
    <property type="entry name" value="HTH_ARAC"/>
    <property type="match status" value="1"/>
</dbReference>
<dbReference type="PROSITE" id="PS50110">
    <property type="entry name" value="RESPONSE_REGULATORY"/>
    <property type="match status" value="1"/>
</dbReference>
<dbReference type="SUPFAM" id="SSF52172">
    <property type="entry name" value="CheY-like"/>
    <property type="match status" value="1"/>
</dbReference>
<dbReference type="Gene3D" id="1.10.10.60">
    <property type="entry name" value="Homeodomain-like"/>
    <property type="match status" value="2"/>
</dbReference>
<evidence type="ECO:0000256" key="2">
    <source>
        <dbReference type="ARBA" id="ARBA00023125"/>
    </source>
</evidence>
<dbReference type="GO" id="GO:0003700">
    <property type="term" value="F:DNA-binding transcription factor activity"/>
    <property type="evidence" value="ECO:0007669"/>
    <property type="project" value="InterPro"/>
</dbReference>
<sequence>MYSVMLVEGKKLESESIKKWANWKDPNFQICYEAADGLDALNYYTNVMQPDVIITEIQMPGMSGFELIKEIHKINAGQKFIIVSSEANFLYAKQAMKLGVKDYLIKNAITDEDLYIALCEVLKLVNGQNKSHLNVSVESLAASETLQMILSEEVPFDLINQYLYSLGVDISDSVYFIMSFAVENIGTLKSAYVERLLNDLSFFIGPSQDIACYMWQNNFAYLGFVKSDLSQFSIMKREYKVSNAILKAVENVLGSVRVTIGVSQITDKIEDVSRKYWEAEKARNYSIFLGGVRTLYYYENPCTLSGADALHIQMKGIENAINNRDIDEICRMINNIYKNNKDSFRKYLHLKYASSLLINLFMDYCKSNSIPYRYIFNNGFLSKRTDEQNETMDRICDSLCVCFKLLVNGMKAKTKYSKFVRNIVEYICENYNNHISLNSIAEHFKYNKTYVANYFKRETRETVNMYIRRFRIEKSKILLKTTDLGIDDIMYLVGFNSRQNFYMEFKKSAGVSPVKFREVSKIQEDAV</sequence>
<dbReference type="PANTHER" id="PTHR43280:SF28">
    <property type="entry name" value="HTH-TYPE TRANSCRIPTIONAL ACTIVATOR RHAS"/>
    <property type="match status" value="1"/>
</dbReference>
<keyword evidence="1" id="KW-0805">Transcription regulation</keyword>
<dbReference type="InterPro" id="IPR013785">
    <property type="entry name" value="Aldolase_TIM"/>
</dbReference>
<dbReference type="PROSITE" id="PS01124">
    <property type="entry name" value="HTH_ARAC_FAMILY_2"/>
    <property type="match status" value="1"/>
</dbReference>
<dbReference type="Pfam" id="PF00072">
    <property type="entry name" value="Response_reg"/>
    <property type="match status" value="1"/>
</dbReference>
<keyword evidence="8" id="KW-1185">Reference proteome</keyword>
<evidence type="ECO:0000259" key="6">
    <source>
        <dbReference type="PROSITE" id="PS50110"/>
    </source>
</evidence>
<evidence type="ECO:0000313" key="8">
    <source>
        <dbReference type="Proteomes" id="UP000320776"/>
    </source>
</evidence>
<feature type="domain" description="HTH araC/xylS-type" evidence="5">
    <location>
        <begin position="421"/>
        <end position="519"/>
    </location>
</feature>
<reference evidence="7 8" key="1">
    <citation type="submission" date="2019-02" db="EMBL/GenBank/DDBJ databases">
        <title>Closed genome of Sporomusa termitida DSM 4440.</title>
        <authorList>
            <person name="Poehlein A."/>
            <person name="Daniel R."/>
        </authorList>
    </citation>
    <scope>NUCLEOTIDE SEQUENCE [LARGE SCALE GENOMIC DNA]</scope>
    <source>
        <strain evidence="7 8">DSM 4440</strain>
        <plasmid evidence="8">pspter</plasmid>
    </source>
</reference>
<dbReference type="GO" id="GO:0043565">
    <property type="term" value="F:sequence-specific DNA binding"/>
    <property type="evidence" value="ECO:0007669"/>
    <property type="project" value="InterPro"/>
</dbReference>
<name>A0A517E1K3_9FIRM</name>
<dbReference type="Proteomes" id="UP000320776">
    <property type="component" value="Plasmid pSPTER"/>
</dbReference>
<keyword evidence="2" id="KW-0238">DNA-binding</keyword>
<dbReference type="InterPro" id="IPR011006">
    <property type="entry name" value="CheY-like_superfamily"/>
</dbReference>
<dbReference type="Gene3D" id="3.20.20.70">
    <property type="entry name" value="Aldolase class I"/>
    <property type="match status" value="1"/>
</dbReference>
<dbReference type="InterPro" id="IPR001789">
    <property type="entry name" value="Sig_transdc_resp-reg_receiver"/>
</dbReference>
<evidence type="ECO:0000256" key="3">
    <source>
        <dbReference type="ARBA" id="ARBA00023163"/>
    </source>
</evidence>
<dbReference type="InterPro" id="IPR009057">
    <property type="entry name" value="Homeodomain-like_sf"/>
</dbReference>
<evidence type="ECO:0000313" key="7">
    <source>
        <dbReference type="EMBL" id="QDR83480.1"/>
    </source>
</evidence>
<keyword evidence="7" id="KW-0614">Plasmid</keyword>
<dbReference type="PANTHER" id="PTHR43280">
    <property type="entry name" value="ARAC-FAMILY TRANSCRIPTIONAL REGULATOR"/>
    <property type="match status" value="1"/>
</dbReference>
<dbReference type="Pfam" id="PF12833">
    <property type="entry name" value="HTH_18"/>
    <property type="match status" value="1"/>
</dbReference>
<organism evidence="7 8">
    <name type="scientific">Sporomusa termitida</name>
    <dbReference type="NCBI Taxonomy" id="2377"/>
    <lineage>
        <taxon>Bacteria</taxon>
        <taxon>Bacillati</taxon>
        <taxon>Bacillota</taxon>
        <taxon>Negativicutes</taxon>
        <taxon>Selenomonadales</taxon>
        <taxon>Sporomusaceae</taxon>
        <taxon>Sporomusa</taxon>
    </lineage>
</organism>
<evidence type="ECO:0000256" key="1">
    <source>
        <dbReference type="ARBA" id="ARBA00023015"/>
    </source>
</evidence>
<accession>A0A517E1K3</accession>
<dbReference type="GO" id="GO:0000160">
    <property type="term" value="P:phosphorelay signal transduction system"/>
    <property type="evidence" value="ECO:0007669"/>
    <property type="project" value="InterPro"/>
</dbReference>
<evidence type="ECO:0000259" key="5">
    <source>
        <dbReference type="PROSITE" id="PS01124"/>
    </source>
</evidence>
<dbReference type="AlphaFoldDB" id="A0A517E1K3"/>
<keyword evidence="3" id="KW-0804">Transcription</keyword>
<dbReference type="SMART" id="SM00448">
    <property type="entry name" value="REC"/>
    <property type="match status" value="1"/>
</dbReference>
<feature type="domain" description="Response regulatory" evidence="6">
    <location>
        <begin position="3"/>
        <end position="121"/>
    </location>
</feature>
<geneLocation type="plasmid" evidence="8">
    <name>pspter</name>
</geneLocation>
<dbReference type="InterPro" id="IPR018060">
    <property type="entry name" value="HTH_AraC"/>
</dbReference>
<dbReference type="EMBL" id="CP036260">
    <property type="protein sequence ID" value="QDR83480.1"/>
    <property type="molecule type" value="Genomic_DNA"/>
</dbReference>
<dbReference type="SUPFAM" id="SSF46689">
    <property type="entry name" value="Homeodomain-like"/>
    <property type="match status" value="2"/>
</dbReference>
<dbReference type="CDD" id="cd17536">
    <property type="entry name" value="REC_YesN-like"/>
    <property type="match status" value="1"/>
</dbReference>
<comment type="caution">
    <text evidence="4">Lacks conserved residue(s) required for the propagation of feature annotation.</text>
</comment>
<dbReference type="KEGG" id="sted:SPTER_49710"/>
<evidence type="ECO:0000256" key="4">
    <source>
        <dbReference type="PROSITE-ProRule" id="PRU00169"/>
    </source>
</evidence>